<protein>
    <recommendedName>
        <fullName evidence="1">AAA-ATPase-like domain-containing protein</fullName>
    </recommendedName>
</protein>
<evidence type="ECO:0000259" key="1">
    <source>
        <dbReference type="Pfam" id="PF09820"/>
    </source>
</evidence>
<evidence type="ECO:0000313" key="3">
    <source>
        <dbReference type="Proteomes" id="UP000541352"/>
    </source>
</evidence>
<name>A0A7W5ZFS1_9BACT</name>
<dbReference type="InterPro" id="IPR012547">
    <property type="entry name" value="PDDEXK_9"/>
</dbReference>
<dbReference type="InterPro" id="IPR018631">
    <property type="entry name" value="AAA-ATPase-like_dom"/>
</dbReference>
<accession>A0A7W5ZFS1</accession>
<sequence length="515" mass="59444">MQKYPIGIQNFQELITGGYLYVDKTALIYRLVSRGKYYFLSRPRRFGKSLLVSTLQALYEGKQELFSGLYIGDKWDFSQTNPTLVIYFNQMSLRDVGLEQSLITTLRNEARRHNLLLESEGVGFMFQELIEKLHVKTGRKVVVLVDEYDKPIVDYLEELPIAHLNRQLLKSFYGILKPSDEHLEFVLLTGVSKFAKVSVFSDLNNLNDISLDDDYANLVGISQPELEASFEEEISVLAAKQEISREAFLDKVKEWYNGYSWNGTDRVYNPFSLLNFFSKRGAFQNYWFSTGTPTWLVRLAKEKFLYDFSNLSVTEDELNSFDIENLRPVALLFQTGYLTIVSYSQEDFLYTLDFPNQEVKLSLNQYLLKAYRQDESEGALSMVVHLRNALQNNDLAKAMEVMDTVFSSLPYDLWQNENERFYHALIHLTFTLLGVYVQSEVHTSRGRCDALVQTQRYVYGFEFKLDKTSSEALSQVKEKGYLTPYKPLGKSLVAVGVNFSTATKSVESWEVEIIL</sequence>
<proteinExistence type="predicted"/>
<evidence type="ECO:0000313" key="2">
    <source>
        <dbReference type="EMBL" id="MBB3836542.1"/>
    </source>
</evidence>
<dbReference type="Proteomes" id="UP000541352">
    <property type="component" value="Unassembled WGS sequence"/>
</dbReference>
<dbReference type="AlphaFoldDB" id="A0A7W5ZFS1"/>
<reference evidence="2 3" key="1">
    <citation type="submission" date="2020-08" db="EMBL/GenBank/DDBJ databases">
        <title>Genomic Encyclopedia of Type Strains, Phase IV (KMG-IV): sequencing the most valuable type-strain genomes for metagenomic binning, comparative biology and taxonomic classification.</title>
        <authorList>
            <person name="Goeker M."/>
        </authorList>
    </citation>
    <scope>NUCLEOTIDE SEQUENCE [LARGE SCALE GENOMIC DNA]</scope>
    <source>
        <strain evidence="2 3">DSM 17976</strain>
    </source>
</reference>
<organism evidence="2 3">
    <name type="scientific">Runella defluvii</name>
    <dbReference type="NCBI Taxonomy" id="370973"/>
    <lineage>
        <taxon>Bacteria</taxon>
        <taxon>Pseudomonadati</taxon>
        <taxon>Bacteroidota</taxon>
        <taxon>Cytophagia</taxon>
        <taxon>Cytophagales</taxon>
        <taxon>Spirosomataceae</taxon>
        <taxon>Runella</taxon>
    </lineage>
</organism>
<feature type="domain" description="AAA-ATPase-like" evidence="1">
    <location>
        <begin position="5"/>
        <end position="200"/>
    </location>
</feature>
<dbReference type="PANTHER" id="PTHR34825:SF1">
    <property type="entry name" value="AAA-ATPASE-LIKE DOMAIN-CONTAINING PROTEIN"/>
    <property type="match status" value="1"/>
</dbReference>
<dbReference type="Pfam" id="PF09820">
    <property type="entry name" value="AAA-ATPase_like"/>
    <property type="match status" value="1"/>
</dbReference>
<keyword evidence="3" id="KW-1185">Reference proteome</keyword>
<comment type="caution">
    <text evidence="2">The sequence shown here is derived from an EMBL/GenBank/DDBJ whole genome shotgun (WGS) entry which is preliminary data.</text>
</comment>
<dbReference type="PANTHER" id="PTHR34825">
    <property type="entry name" value="CONSERVED PROTEIN, WITH A WEAK D-GALACTARATE DEHYDRATASE/ALTRONATE HYDROLASE DOMAIN"/>
    <property type="match status" value="1"/>
</dbReference>
<dbReference type="Pfam" id="PF08011">
    <property type="entry name" value="PDDEXK_9"/>
    <property type="match status" value="1"/>
</dbReference>
<dbReference type="EMBL" id="JACIBY010000001">
    <property type="protein sequence ID" value="MBB3836542.1"/>
    <property type="molecule type" value="Genomic_DNA"/>
</dbReference>
<gene>
    <name evidence="2" type="ORF">FHS57_000524</name>
</gene>
<dbReference type="RefSeq" id="WP_183971279.1">
    <property type="nucleotide sequence ID" value="NZ_JACIBY010000001.1"/>
</dbReference>